<dbReference type="GO" id="GO:0006790">
    <property type="term" value="P:sulfur compound metabolic process"/>
    <property type="evidence" value="ECO:0007669"/>
    <property type="project" value="TreeGrafter"/>
</dbReference>
<dbReference type="AlphaFoldDB" id="A0A913ZF87"/>
<dbReference type="PANTHER" id="PTHR10704:SF44">
    <property type="entry name" value="LD35051P-RELATED"/>
    <property type="match status" value="1"/>
</dbReference>
<protein>
    <recommendedName>
        <fullName evidence="2">Sulfotransferase domain-containing protein</fullName>
    </recommendedName>
</protein>
<accession>A0A913ZF87</accession>
<dbReference type="Pfam" id="PF00685">
    <property type="entry name" value="Sulfotransfer_1"/>
    <property type="match status" value="1"/>
</dbReference>
<name>A0A913ZF87_PATMI</name>
<keyword evidence="1" id="KW-1133">Transmembrane helix</keyword>
<evidence type="ECO:0000313" key="3">
    <source>
        <dbReference type="EnsemblMetazoa" id="XP_038050119.1"/>
    </source>
</evidence>
<feature type="transmembrane region" description="Helical" evidence="1">
    <location>
        <begin position="6"/>
        <end position="25"/>
    </location>
</feature>
<organism evidence="3 4">
    <name type="scientific">Patiria miniata</name>
    <name type="common">Bat star</name>
    <name type="synonym">Asterina miniata</name>
    <dbReference type="NCBI Taxonomy" id="46514"/>
    <lineage>
        <taxon>Eukaryota</taxon>
        <taxon>Metazoa</taxon>
        <taxon>Echinodermata</taxon>
        <taxon>Eleutherozoa</taxon>
        <taxon>Asterozoa</taxon>
        <taxon>Asteroidea</taxon>
        <taxon>Valvatacea</taxon>
        <taxon>Valvatida</taxon>
        <taxon>Asterinidae</taxon>
        <taxon>Patiria</taxon>
    </lineage>
</organism>
<dbReference type="EnsemblMetazoa" id="XM_038194189.1">
    <property type="protein sequence ID" value="XP_038050117.1"/>
    <property type="gene ID" value="LOC119723503"/>
</dbReference>
<dbReference type="InterPro" id="IPR051135">
    <property type="entry name" value="Gal/GlcNAc/GalNAc_ST"/>
</dbReference>
<dbReference type="GO" id="GO:0001517">
    <property type="term" value="F:N-acetylglucosamine 6-O-sulfotransferase activity"/>
    <property type="evidence" value="ECO:0007669"/>
    <property type="project" value="TreeGrafter"/>
</dbReference>
<dbReference type="GO" id="GO:0006044">
    <property type="term" value="P:N-acetylglucosamine metabolic process"/>
    <property type="evidence" value="ECO:0007669"/>
    <property type="project" value="TreeGrafter"/>
</dbReference>
<dbReference type="Gene3D" id="3.40.50.300">
    <property type="entry name" value="P-loop containing nucleotide triphosphate hydrolases"/>
    <property type="match status" value="1"/>
</dbReference>
<dbReference type="SUPFAM" id="SSF52540">
    <property type="entry name" value="P-loop containing nucleoside triphosphate hydrolases"/>
    <property type="match status" value="1"/>
</dbReference>
<dbReference type="OrthoDB" id="6138663at2759"/>
<dbReference type="InterPro" id="IPR027417">
    <property type="entry name" value="P-loop_NTPase"/>
</dbReference>
<dbReference type="OMA" id="CRERHHV"/>
<keyword evidence="1" id="KW-0472">Membrane</keyword>
<dbReference type="RefSeq" id="XP_038050117.1">
    <property type="nucleotide sequence ID" value="XM_038194189.1"/>
</dbReference>
<dbReference type="GeneID" id="119723503"/>
<evidence type="ECO:0000259" key="2">
    <source>
        <dbReference type="Pfam" id="PF00685"/>
    </source>
</evidence>
<dbReference type="RefSeq" id="XP_038050118.1">
    <property type="nucleotide sequence ID" value="XM_038194190.1"/>
</dbReference>
<dbReference type="Proteomes" id="UP000887568">
    <property type="component" value="Unplaced"/>
</dbReference>
<feature type="domain" description="Sulfotransferase" evidence="2">
    <location>
        <begin position="106"/>
        <end position="404"/>
    </location>
</feature>
<dbReference type="RefSeq" id="XP_038050119.1">
    <property type="nucleotide sequence ID" value="XM_038194191.1"/>
</dbReference>
<keyword evidence="1" id="KW-0812">Transmembrane</keyword>
<keyword evidence="4" id="KW-1185">Reference proteome</keyword>
<sequence>MHTISRGIIFIVIGSIFVLLSLLMYTEVLSRRSKWFEHAYPTGMISYRNRLKSRPYLEFSQGESMTNSVLDVSRRKKQRQYHTMNITRLSFNGSEKVGPAHPVGLKIMIMGRMRTGSTLLGEVLNQNPNLFYLFEPLHATDALVNLRLMDSSKMEASMATLLRKLSQCTFPSEFMYDIYNWRIARGKSRTIQEMCEGKFRCTKANPTLFNARCVRRRGNMAMKMIRADLETIKPLVLEDHLNVKILHLVRDPRGTANSRKRFYCPRRHVPPEQCSLYTMGLLENEPQLIKYKTIHRYCQWMRETVQVALARPDWLQGRYKLIRYEDMALEPLRFAKDIYNFLKLPLHPQVTDWVKSNTQENTQKSSKVFNTKKNSTEAAQSWRNTLSFKEAKDVEKKCGDVMELLGYRLVESEEDLTNYEVPVTSPLNIGSDISFT</sequence>
<dbReference type="PANTHER" id="PTHR10704">
    <property type="entry name" value="CARBOHYDRATE SULFOTRANSFERASE"/>
    <property type="match status" value="1"/>
</dbReference>
<dbReference type="InterPro" id="IPR000863">
    <property type="entry name" value="Sulfotransferase_dom"/>
</dbReference>
<dbReference type="EnsemblMetazoa" id="XM_038194190.1">
    <property type="protein sequence ID" value="XP_038050118.1"/>
    <property type="gene ID" value="LOC119723503"/>
</dbReference>
<proteinExistence type="predicted"/>
<reference evidence="3" key="1">
    <citation type="submission" date="2022-11" db="UniProtKB">
        <authorList>
            <consortium name="EnsemblMetazoa"/>
        </authorList>
    </citation>
    <scope>IDENTIFICATION</scope>
</reference>
<evidence type="ECO:0000313" key="4">
    <source>
        <dbReference type="Proteomes" id="UP000887568"/>
    </source>
</evidence>
<dbReference type="EnsemblMetazoa" id="XM_038194191.1">
    <property type="protein sequence ID" value="XP_038050119.1"/>
    <property type="gene ID" value="LOC119723503"/>
</dbReference>
<evidence type="ECO:0000256" key="1">
    <source>
        <dbReference type="SAM" id="Phobius"/>
    </source>
</evidence>